<dbReference type="InterPro" id="IPR019378">
    <property type="entry name" value="GDP-Fuc_O-FucTrfase"/>
</dbReference>
<reference evidence="6 7" key="1">
    <citation type="journal article" date="2020" name="G3 (Bethesda)">
        <title>Improved Reference Genome for Cyclotella cryptica CCMP332, a Model for Cell Wall Morphogenesis, Salinity Adaptation, and Lipid Production in Diatoms (Bacillariophyta).</title>
        <authorList>
            <person name="Roberts W.R."/>
            <person name="Downey K.M."/>
            <person name="Ruck E.C."/>
            <person name="Traller J.C."/>
            <person name="Alverson A.J."/>
        </authorList>
    </citation>
    <scope>NUCLEOTIDE SEQUENCE [LARGE SCALE GENOMIC DNA]</scope>
    <source>
        <strain evidence="6 7">CCMP332</strain>
    </source>
</reference>
<keyword evidence="7" id="KW-1185">Reference proteome</keyword>
<feature type="transmembrane region" description="Helical" evidence="5">
    <location>
        <begin position="37"/>
        <end position="56"/>
    </location>
</feature>
<keyword evidence="5" id="KW-0472">Membrane</keyword>
<organism evidence="6 7">
    <name type="scientific">Cyclotella cryptica</name>
    <dbReference type="NCBI Taxonomy" id="29204"/>
    <lineage>
        <taxon>Eukaryota</taxon>
        <taxon>Sar</taxon>
        <taxon>Stramenopiles</taxon>
        <taxon>Ochrophyta</taxon>
        <taxon>Bacillariophyta</taxon>
        <taxon>Coscinodiscophyceae</taxon>
        <taxon>Thalassiosirophycidae</taxon>
        <taxon>Stephanodiscales</taxon>
        <taxon>Stephanodiscaceae</taxon>
        <taxon>Cyclotella</taxon>
    </lineage>
</organism>
<keyword evidence="3" id="KW-0119">Carbohydrate metabolism</keyword>
<feature type="compositionally biased region" description="Polar residues" evidence="4">
    <location>
        <begin position="125"/>
        <end position="134"/>
    </location>
</feature>
<keyword evidence="5" id="KW-1133">Transmembrane helix</keyword>
<sequence>MAGLHKDKPLPLTQIHNSSSLPLNETTLCQIRRRSDLFLLWIGVCIVLLCGGHIYMHNPHVVHIHELDQGEASGVHGRLKGFVVDSRKVGKAGKVRKVAKSQSEEQSEARQLQAPDSHDRDSSAVGKSQSNNSVILGERDVVNTVSGDDDAANGSTSNSVAVEDEPRKDQTDTATSTTTSTTTTTSSSTSSTTTSTAKTTTTATSTTTSSTSSTTTTTSHSDNDKSNGINKINHKIINPSDSIHPVAHLSCTDHGGPFDPKIIDEMVFWSDIPSDASYVSPMYEEGKEKFLTFEPDHGGWNNIRMAMETALVMSHAMGRTLVLPPEQGMYLIDKNKHGQKSQFGFNDFFHLDAIAVEHKGFKVITTEEFLQREGITGRLKDRSSGQVLLPPENRTNWNNLNSGIDPLHKYLRTIANTPEWDPWECALAIPSSKGQTSIDELNSTLHSIMDGSYGKPKPTLEEFNGNPTPVNASLAERMREMLADRDNLCIYDTPLQEEKVIHLKVQGGVRLLTHFYAFIFFADWRQDVWSKRFVRDHLRYVDEIVCAAARVVEAVREHARKNKKHKPSMEEGVYDAMHVRRGDFQYTPTRLPADELYALSKNELSEGATLYVATDETDKSFFEPFKQKYDVVFLDDFMHVIPDQNTNYYGMIDQLVSYKSRVFYGTWWSTLSGYVNRMRGYYITKHKLEGWQDGTMKSWYFTPEERRLQMRTYIPVRKPIYCKEFAIAWRDIDQGIDELSQQ</sequence>
<evidence type="ECO:0000256" key="1">
    <source>
        <dbReference type="ARBA" id="ARBA00022679"/>
    </source>
</evidence>
<feature type="region of interest" description="Disordered" evidence="4">
    <location>
        <begin position="93"/>
        <end position="238"/>
    </location>
</feature>
<gene>
    <name evidence="6" type="ORF">HJC23_012955</name>
</gene>
<dbReference type="PANTHER" id="PTHR31469">
    <property type="entry name" value="OS07G0633600 PROTEIN"/>
    <property type="match status" value="1"/>
</dbReference>
<protein>
    <submittedName>
        <fullName evidence="6">Uncharacterized protein</fullName>
    </submittedName>
</protein>
<name>A0ABD3Q2E4_9STRA</name>
<dbReference type="Proteomes" id="UP001516023">
    <property type="component" value="Unassembled WGS sequence"/>
</dbReference>
<dbReference type="Gene3D" id="3.40.50.11340">
    <property type="match status" value="1"/>
</dbReference>
<dbReference type="Gene3D" id="3.40.50.11350">
    <property type="match status" value="1"/>
</dbReference>
<feature type="compositionally biased region" description="Low complexity" evidence="4">
    <location>
        <begin position="173"/>
        <end position="219"/>
    </location>
</feature>
<proteinExistence type="predicted"/>
<dbReference type="GO" id="GO:0016740">
    <property type="term" value="F:transferase activity"/>
    <property type="evidence" value="ECO:0007669"/>
    <property type="project" value="UniProtKB-KW"/>
</dbReference>
<evidence type="ECO:0000256" key="5">
    <source>
        <dbReference type="SAM" id="Phobius"/>
    </source>
</evidence>
<keyword evidence="1" id="KW-0808">Transferase</keyword>
<dbReference type="CDD" id="cd11296">
    <property type="entry name" value="O-FucT_like"/>
    <property type="match status" value="1"/>
</dbReference>
<evidence type="ECO:0000313" key="6">
    <source>
        <dbReference type="EMBL" id="KAL3794418.1"/>
    </source>
</evidence>
<evidence type="ECO:0000256" key="4">
    <source>
        <dbReference type="SAM" id="MobiDB-lite"/>
    </source>
</evidence>
<dbReference type="EMBL" id="JABMIG020000081">
    <property type="protein sequence ID" value="KAL3794418.1"/>
    <property type="molecule type" value="Genomic_DNA"/>
</dbReference>
<keyword evidence="2" id="KW-0294">Fucose metabolism</keyword>
<accession>A0ABD3Q2E4</accession>
<dbReference type="Pfam" id="PF10250">
    <property type="entry name" value="O-FucT"/>
    <property type="match status" value="1"/>
</dbReference>
<dbReference type="FunFam" id="3.40.50.11340:FF:000013">
    <property type="entry name" value="Uncharacterized protein"/>
    <property type="match status" value="1"/>
</dbReference>
<dbReference type="PANTHER" id="PTHR31469:SF8">
    <property type="entry name" value="OS07G0641000 PROTEIN"/>
    <property type="match status" value="1"/>
</dbReference>
<dbReference type="FunFam" id="3.40.50.11350:FF:000014">
    <property type="entry name" value="Uncharacterized protein"/>
    <property type="match status" value="1"/>
</dbReference>
<evidence type="ECO:0000313" key="7">
    <source>
        <dbReference type="Proteomes" id="UP001516023"/>
    </source>
</evidence>
<dbReference type="AlphaFoldDB" id="A0ABD3Q2E4"/>
<feature type="compositionally biased region" description="Low complexity" evidence="4">
    <location>
        <begin position="226"/>
        <end position="238"/>
    </location>
</feature>
<keyword evidence="5" id="KW-0812">Transmembrane</keyword>
<evidence type="ECO:0000256" key="2">
    <source>
        <dbReference type="ARBA" id="ARBA00023253"/>
    </source>
</evidence>
<comment type="caution">
    <text evidence="6">The sequence shown here is derived from an EMBL/GenBank/DDBJ whole genome shotgun (WGS) entry which is preliminary data.</text>
</comment>
<dbReference type="GO" id="GO:0006004">
    <property type="term" value="P:fucose metabolic process"/>
    <property type="evidence" value="ECO:0007669"/>
    <property type="project" value="UniProtKB-KW"/>
</dbReference>
<evidence type="ECO:0000256" key="3">
    <source>
        <dbReference type="ARBA" id="ARBA00023277"/>
    </source>
</evidence>